<accession>A0A9D1USX9</accession>
<dbReference type="PANTHER" id="PTHR37316">
    <property type="entry name" value="TEICHOIC ACID GLYCEROL-PHOSPHATE PRIMASE"/>
    <property type="match status" value="1"/>
</dbReference>
<dbReference type="GO" id="GO:0047355">
    <property type="term" value="F:CDP-glycerol glycerophosphotransferase activity"/>
    <property type="evidence" value="ECO:0007669"/>
    <property type="project" value="InterPro"/>
</dbReference>
<dbReference type="Gene3D" id="3.40.50.12580">
    <property type="match status" value="1"/>
</dbReference>
<protein>
    <submittedName>
        <fullName evidence="7">CDP-glycerol glycerophosphotransferase family protein</fullName>
    </submittedName>
</protein>
<evidence type="ECO:0000256" key="4">
    <source>
        <dbReference type="ARBA" id="ARBA00022679"/>
    </source>
</evidence>
<keyword evidence="4" id="KW-0808">Transferase</keyword>
<dbReference type="PANTHER" id="PTHR37316:SF3">
    <property type="entry name" value="TEICHOIC ACID GLYCEROL-PHOSPHATE TRANSFERASE"/>
    <property type="match status" value="1"/>
</dbReference>
<comment type="caution">
    <text evidence="7">The sequence shown here is derived from an EMBL/GenBank/DDBJ whole genome shotgun (WGS) entry which is preliminary data.</text>
</comment>
<dbReference type="InterPro" id="IPR007554">
    <property type="entry name" value="Glycerophosphate_synth"/>
</dbReference>
<dbReference type="InterPro" id="IPR043148">
    <property type="entry name" value="TagF_C"/>
</dbReference>
<keyword evidence="5" id="KW-0777">Teichoic acid biosynthesis</keyword>
<comment type="subcellular location">
    <subcellularLocation>
        <location evidence="1">Cell membrane</location>
        <topology evidence="1">Peripheral membrane protein</topology>
    </subcellularLocation>
</comment>
<name>A0A9D1USX9_9MICC</name>
<evidence type="ECO:0000256" key="3">
    <source>
        <dbReference type="ARBA" id="ARBA00022475"/>
    </source>
</evidence>
<keyword evidence="6" id="KW-0472">Membrane</keyword>
<evidence type="ECO:0000313" key="8">
    <source>
        <dbReference type="Proteomes" id="UP000824151"/>
    </source>
</evidence>
<keyword evidence="3" id="KW-1003">Cell membrane</keyword>
<evidence type="ECO:0000256" key="2">
    <source>
        <dbReference type="ARBA" id="ARBA00010488"/>
    </source>
</evidence>
<dbReference type="InterPro" id="IPR051612">
    <property type="entry name" value="Teichoic_Acid_Biosynth"/>
</dbReference>
<dbReference type="Gene3D" id="3.40.50.11820">
    <property type="match status" value="1"/>
</dbReference>
<dbReference type="Pfam" id="PF04464">
    <property type="entry name" value="Glyphos_transf"/>
    <property type="match status" value="1"/>
</dbReference>
<dbReference type="GO" id="GO:0005886">
    <property type="term" value="C:plasma membrane"/>
    <property type="evidence" value="ECO:0007669"/>
    <property type="project" value="UniProtKB-SubCell"/>
</dbReference>
<sequence length="373" mass="42994">MRLSTTVRKGITTAAEVARQSSVLRKGWLTALSAQRRALRAVSAGVPVRPKRVMFESYGGRSYACSPKALYKEMMQDPDYADYEFIWAFRSPENHAWLADRDSTHRTRIVKWRTLAYYRAYFSSRVWIVNALLPLELPKKPSQFMVQTWHGSPLKRLRTDIVTTTSHANADYREIVRRNALDVSRWDVLLSPSSFTSSAFASAFDLRALGKVNILAETGYPRNTSLFRMNPERIAAIRQKIGVPDGKKAILYTPTWREHQYRFDLGYVYDSPLDFAQLRELLGDEYVILFRGHYQSATQMGFEGAEDFVLDVSSVRNVNSLYAISEMLITDYSSTFFDFMLLDRPVLFYMHDADFYAKDLRGFYLDMSELPGD</sequence>
<dbReference type="GO" id="GO:0019350">
    <property type="term" value="P:teichoic acid biosynthetic process"/>
    <property type="evidence" value="ECO:0007669"/>
    <property type="project" value="UniProtKB-KW"/>
</dbReference>
<comment type="similarity">
    <text evidence="2">Belongs to the CDP-glycerol glycerophosphotransferase family.</text>
</comment>
<gene>
    <name evidence="7" type="ORF">H9871_06670</name>
</gene>
<dbReference type="Proteomes" id="UP000824151">
    <property type="component" value="Unassembled WGS sequence"/>
</dbReference>
<feature type="non-terminal residue" evidence="7">
    <location>
        <position position="373"/>
    </location>
</feature>
<proteinExistence type="inferred from homology"/>
<evidence type="ECO:0000313" key="7">
    <source>
        <dbReference type="EMBL" id="HIW99810.1"/>
    </source>
</evidence>
<evidence type="ECO:0000256" key="5">
    <source>
        <dbReference type="ARBA" id="ARBA00022944"/>
    </source>
</evidence>
<reference evidence="7" key="1">
    <citation type="journal article" date="2021" name="PeerJ">
        <title>Extensive microbial diversity within the chicken gut microbiome revealed by metagenomics and culture.</title>
        <authorList>
            <person name="Gilroy R."/>
            <person name="Ravi A."/>
            <person name="Getino M."/>
            <person name="Pursley I."/>
            <person name="Horton D.L."/>
            <person name="Alikhan N.F."/>
            <person name="Baker D."/>
            <person name="Gharbi K."/>
            <person name="Hall N."/>
            <person name="Watson M."/>
            <person name="Adriaenssens E.M."/>
            <person name="Foster-Nyarko E."/>
            <person name="Jarju S."/>
            <person name="Secka A."/>
            <person name="Antonio M."/>
            <person name="Oren A."/>
            <person name="Chaudhuri R.R."/>
            <person name="La Ragione R."/>
            <person name="Hildebrand F."/>
            <person name="Pallen M.J."/>
        </authorList>
    </citation>
    <scope>NUCLEOTIDE SEQUENCE</scope>
    <source>
        <strain evidence="7">ChiHejej3B27-3195</strain>
    </source>
</reference>
<dbReference type="EMBL" id="DXGD01000245">
    <property type="protein sequence ID" value="HIW99810.1"/>
    <property type="molecule type" value="Genomic_DNA"/>
</dbReference>
<evidence type="ECO:0000256" key="1">
    <source>
        <dbReference type="ARBA" id="ARBA00004202"/>
    </source>
</evidence>
<reference evidence="7" key="2">
    <citation type="submission" date="2021-04" db="EMBL/GenBank/DDBJ databases">
        <authorList>
            <person name="Gilroy R."/>
        </authorList>
    </citation>
    <scope>NUCLEOTIDE SEQUENCE</scope>
    <source>
        <strain evidence="7">ChiHejej3B27-3195</strain>
    </source>
</reference>
<evidence type="ECO:0000256" key="6">
    <source>
        <dbReference type="ARBA" id="ARBA00023136"/>
    </source>
</evidence>
<dbReference type="SUPFAM" id="SSF53756">
    <property type="entry name" value="UDP-Glycosyltransferase/glycogen phosphorylase"/>
    <property type="match status" value="1"/>
</dbReference>
<dbReference type="InterPro" id="IPR043149">
    <property type="entry name" value="TagF_N"/>
</dbReference>
<dbReference type="AlphaFoldDB" id="A0A9D1USX9"/>
<organism evidence="7 8">
    <name type="scientific">Candidatus Nesterenkonia stercoripullorum</name>
    <dbReference type="NCBI Taxonomy" id="2838701"/>
    <lineage>
        <taxon>Bacteria</taxon>
        <taxon>Bacillati</taxon>
        <taxon>Actinomycetota</taxon>
        <taxon>Actinomycetes</taxon>
        <taxon>Micrococcales</taxon>
        <taxon>Micrococcaceae</taxon>
        <taxon>Nesterenkonia</taxon>
    </lineage>
</organism>